<dbReference type="eggNOG" id="COG2812">
    <property type="taxonomic scope" value="Bacteria"/>
</dbReference>
<dbReference type="EC" id="2.7.7.7" evidence="2"/>
<dbReference type="PRINTS" id="PR00300">
    <property type="entry name" value="CLPPROTEASEA"/>
</dbReference>
<dbReference type="InterPro" id="IPR003593">
    <property type="entry name" value="AAA+_ATPase"/>
</dbReference>
<gene>
    <name evidence="11" type="ORF">BMR96_03975</name>
</gene>
<keyword evidence="4" id="KW-0547">Nucleotide-binding</keyword>
<dbReference type="FunFam" id="1.10.8.60:FF:000013">
    <property type="entry name" value="DNA polymerase III subunit gamma/tau"/>
    <property type="match status" value="1"/>
</dbReference>
<evidence type="ECO:0000256" key="2">
    <source>
        <dbReference type="ARBA" id="ARBA00012417"/>
    </source>
</evidence>
<feature type="region of interest" description="Disordered" evidence="9">
    <location>
        <begin position="352"/>
        <end position="373"/>
    </location>
</feature>
<dbReference type="GO" id="GO:0006261">
    <property type="term" value="P:DNA-templated DNA replication"/>
    <property type="evidence" value="ECO:0007669"/>
    <property type="project" value="TreeGrafter"/>
</dbReference>
<organism evidence="11 12">
    <name type="scientific">Leuconostoc pseudomesenteroides</name>
    <dbReference type="NCBI Taxonomy" id="33968"/>
    <lineage>
        <taxon>Bacteria</taxon>
        <taxon>Bacillati</taxon>
        <taxon>Bacillota</taxon>
        <taxon>Bacilli</taxon>
        <taxon>Lactobacillales</taxon>
        <taxon>Lactobacillaceae</taxon>
        <taxon>Leuconostoc</taxon>
    </lineage>
</organism>
<dbReference type="PANTHER" id="PTHR11669:SF0">
    <property type="entry name" value="PROTEIN STICHEL-LIKE 2"/>
    <property type="match status" value="1"/>
</dbReference>
<dbReference type="NCBIfam" id="TIGR02397">
    <property type="entry name" value="dnaX_nterm"/>
    <property type="match status" value="1"/>
</dbReference>
<keyword evidence="7" id="KW-0239">DNA-directed DNA polymerase</keyword>
<keyword evidence="7" id="KW-0548">Nucleotidyltransferase</keyword>
<comment type="caution">
    <text evidence="11">The sequence shown here is derived from an EMBL/GenBank/DDBJ whole genome shotgun (WGS) entry which is preliminary data.</text>
</comment>
<keyword evidence="6" id="KW-0067">ATP-binding</keyword>
<protein>
    <recommendedName>
        <fullName evidence="2">DNA-directed DNA polymerase</fullName>
        <ecNumber evidence="2">2.7.7.7</ecNumber>
    </recommendedName>
</protein>
<feature type="compositionally biased region" description="Low complexity" evidence="9">
    <location>
        <begin position="392"/>
        <end position="403"/>
    </location>
</feature>
<proteinExistence type="inferred from homology"/>
<dbReference type="Gene3D" id="1.20.272.10">
    <property type="match status" value="1"/>
</dbReference>
<reference evidence="11 12" key="1">
    <citation type="journal article" date="2017" name="Front. Microbiol.">
        <title>Genomic Characterization of Dairy Associated Leuconostoc Species and Diversity of Leuconostocs in Undefined Mixed Mesophilic Starter Cultures.</title>
        <authorList>
            <person name="Frantzen C.A."/>
            <person name="Kot W."/>
            <person name="Pedersen T.B."/>
            <person name="Ardo Y.M."/>
            <person name="Broadbent J.R."/>
            <person name="Neve H."/>
            <person name="Hansen L.H."/>
            <person name="Dal Bello F."/>
            <person name="Ostlie H.M."/>
            <person name="Kleppen H.P."/>
            <person name="Vogensen F.K."/>
            <person name="Holo H."/>
        </authorList>
    </citation>
    <scope>NUCLEOTIDE SEQUENCE [LARGE SCALE GENOMIC DNA]</scope>
    <source>
        <strain evidence="11 12">LMGCF08</strain>
    </source>
</reference>
<dbReference type="SMART" id="SM00382">
    <property type="entry name" value="AAA"/>
    <property type="match status" value="1"/>
</dbReference>
<dbReference type="Gene3D" id="1.10.8.60">
    <property type="match status" value="1"/>
</dbReference>
<dbReference type="EMBL" id="MPLS01000009">
    <property type="protein sequence ID" value="ORI98100.1"/>
    <property type="molecule type" value="Genomic_DNA"/>
</dbReference>
<name>A0A1X0VEH6_LEUPS</name>
<dbReference type="Pfam" id="PF22608">
    <property type="entry name" value="DNAX_ATPase_lid"/>
    <property type="match status" value="1"/>
</dbReference>
<dbReference type="PANTHER" id="PTHR11669">
    <property type="entry name" value="REPLICATION FACTOR C / DNA POLYMERASE III GAMMA-TAU SUBUNIT"/>
    <property type="match status" value="1"/>
</dbReference>
<evidence type="ECO:0000256" key="9">
    <source>
        <dbReference type="SAM" id="MobiDB-lite"/>
    </source>
</evidence>
<evidence type="ECO:0000256" key="1">
    <source>
        <dbReference type="ARBA" id="ARBA00006360"/>
    </source>
</evidence>
<dbReference type="GO" id="GO:0003677">
    <property type="term" value="F:DNA binding"/>
    <property type="evidence" value="ECO:0007669"/>
    <property type="project" value="InterPro"/>
</dbReference>
<dbReference type="CDD" id="cd00009">
    <property type="entry name" value="AAA"/>
    <property type="match status" value="1"/>
</dbReference>
<dbReference type="Gene3D" id="3.40.50.300">
    <property type="entry name" value="P-loop containing nucleotide triphosphate hydrolases"/>
    <property type="match status" value="1"/>
</dbReference>
<dbReference type="GO" id="GO:0003887">
    <property type="term" value="F:DNA-directed DNA polymerase activity"/>
    <property type="evidence" value="ECO:0007669"/>
    <property type="project" value="UniProtKB-KW"/>
</dbReference>
<dbReference type="InterPro" id="IPR012763">
    <property type="entry name" value="DNA_pol_III_sug/sutau_N"/>
</dbReference>
<dbReference type="Pfam" id="PF13177">
    <property type="entry name" value="DNA_pol3_delta2"/>
    <property type="match status" value="1"/>
</dbReference>
<comment type="catalytic activity">
    <reaction evidence="8">
        <text>DNA(n) + a 2'-deoxyribonucleoside 5'-triphosphate = DNA(n+1) + diphosphate</text>
        <dbReference type="Rhea" id="RHEA:22508"/>
        <dbReference type="Rhea" id="RHEA-COMP:17339"/>
        <dbReference type="Rhea" id="RHEA-COMP:17340"/>
        <dbReference type="ChEBI" id="CHEBI:33019"/>
        <dbReference type="ChEBI" id="CHEBI:61560"/>
        <dbReference type="ChEBI" id="CHEBI:173112"/>
        <dbReference type="EC" id="2.7.7.7"/>
    </reaction>
</comment>
<evidence type="ECO:0000256" key="5">
    <source>
        <dbReference type="ARBA" id="ARBA00022833"/>
    </source>
</evidence>
<dbReference type="InterPro" id="IPR001270">
    <property type="entry name" value="ClpA/B"/>
</dbReference>
<dbReference type="InterPro" id="IPR045085">
    <property type="entry name" value="HLD_clamp_pol_III_gamma_tau"/>
</dbReference>
<dbReference type="CDD" id="cd18137">
    <property type="entry name" value="HLD_clamp_pol_III_gamma_tau"/>
    <property type="match status" value="1"/>
</dbReference>
<feature type="region of interest" description="Disordered" evidence="9">
    <location>
        <begin position="385"/>
        <end position="426"/>
    </location>
</feature>
<evidence type="ECO:0000313" key="11">
    <source>
        <dbReference type="EMBL" id="ORI98100.1"/>
    </source>
</evidence>
<feature type="domain" description="AAA+ ATPase" evidence="10">
    <location>
        <begin position="37"/>
        <end position="166"/>
    </location>
</feature>
<dbReference type="SUPFAM" id="SSF48019">
    <property type="entry name" value="post-AAA+ oligomerization domain-like"/>
    <property type="match status" value="1"/>
</dbReference>
<dbReference type="SUPFAM" id="SSF52540">
    <property type="entry name" value="P-loop containing nucleoside triphosphate hydrolases"/>
    <property type="match status" value="1"/>
</dbReference>
<dbReference type="Proteomes" id="UP000192288">
    <property type="component" value="Unassembled WGS sequence"/>
</dbReference>
<dbReference type="GO" id="GO:0009360">
    <property type="term" value="C:DNA polymerase III complex"/>
    <property type="evidence" value="ECO:0007669"/>
    <property type="project" value="InterPro"/>
</dbReference>
<keyword evidence="7" id="KW-0808">Transferase</keyword>
<dbReference type="AlphaFoldDB" id="A0A1X0VEH6"/>
<dbReference type="STRING" id="33968.BMS77_01835"/>
<dbReference type="GO" id="GO:0005524">
    <property type="term" value="F:ATP binding"/>
    <property type="evidence" value="ECO:0007669"/>
    <property type="project" value="UniProtKB-KW"/>
</dbReference>
<keyword evidence="3" id="KW-0479">Metal-binding</keyword>
<evidence type="ECO:0000256" key="4">
    <source>
        <dbReference type="ARBA" id="ARBA00022741"/>
    </source>
</evidence>
<evidence type="ECO:0000259" key="10">
    <source>
        <dbReference type="SMART" id="SM00382"/>
    </source>
</evidence>
<evidence type="ECO:0000313" key="12">
    <source>
        <dbReference type="Proteomes" id="UP000192288"/>
    </source>
</evidence>
<evidence type="ECO:0000256" key="7">
    <source>
        <dbReference type="ARBA" id="ARBA00022932"/>
    </source>
</evidence>
<evidence type="ECO:0000256" key="3">
    <source>
        <dbReference type="ARBA" id="ARBA00022723"/>
    </source>
</evidence>
<dbReference type="NCBIfam" id="NF004046">
    <property type="entry name" value="PRK05563.1"/>
    <property type="match status" value="1"/>
</dbReference>
<dbReference type="InterPro" id="IPR008921">
    <property type="entry name" value="DNA_pol3_clamp-load_cplx_C"/>
</dbReference>
<comment type="similarity">
    <text evidence="1">Belongs to the DnaX/STICHEL family.</text>
</comment>
<accession>A0A1X0VEH6</accession>
<evidence type="ECO:0000256" key="6">
    <source>
        <dbReference type="ARBA" id="ARBA00022840"/>
    </source>
</evidence>
<dbReference type="InterPro" id="IPR050238">
    <property type="entry name" value="DNA_Rep/Repair_Clamp_Loader"/>
</dbReference>
<keyword evidence="5" id="KW-0862">Zinc</keyword>
<evidence type="ECO:0000256" key="8">
    <source>
        <dbReference type="ARBA" id="ARBA00049244"/>
    </source>
</evidence>
<dbReference type="InterPro" id="IPR027417">
    <property type="entry name" value="P-loop_NTPase"/>
</dbReference>
<sequence length="603" mass="66087">MAYQALYRVYRPRTFDDMVGQEVITQTLKNAIEAHQTGHAYLFSGPRGTGKTSAAKIFAREVNGISPDTDETQIPDIIEIDAASNNGVDEIRNIRDSANYAPIEAQYKIYIIDEVHMLSTGAFNALLKTLEEPPANVKFILATTEPQKIPATILSRTQRFDFKRIDDATIQTRMAAILGKQSVVYDQDALRVIANAAEGGMRDALSILDQVIAYGSDKVTIDNALQVTGATTTEALLMFLGQVSDGDTRNALQTLHTILLDGKDAQRFVADMIGLLRDVMLAPIAPNLIKTTASVEELNKLNQKIGQKRIQIMMLELDETQKALLQTMQSDVYLELLTVKLSLAGSEILSSSDVKQSQSPVTPKNLSKSQPSVATPIIDDDIQAPKEAPLISNTPTTNSNTHSAMQQPQQTAVQKQNADVNSEPISQAKSEIKKLSARTGQEAVFAVLSVARRETLTKATQLWPELKQQFDVAKQAFLTIAKPVAASDEAIVLAFDYPALLAEALQDSELQVQLVQQLSERNLPFSLVLISKDEWKTDRAAYVSLLRTGEKITVKLNDIPVVKANAETVTVDQDDTIAVTNDTPEIVKQAQSLFGEDIVNIVD</sequence>
<dbReference type="GO" id="GO:0046872">
    <property type="term" value="F:metal ion binding"/>
    <property type="evidence" value="ECO:0007669"/>
    <property type="project" value="UniProtKB-KW"/>
</dbReference>
<feature type="compositionally biased region" description="Polar residues" evidence="9">
    <location>
        <begin position="404"/>
        <end position="426"/>
    </location>
</feature>
<dbReference type="RefSeq" id="WP_080518966.1">
    <property type="nucleotide sequence ID" value="NZ_MPLS01000009.1"/>
</dbReference>